<feature type="domain" description="DUF1985" evidence="1">
    <location>
        <begin position="81"/>
        <end position="200"/>
    </location>
</feature>
<feature type="non-terminal residue" evidence="2">
    <location>
        <position position="1"/>
    </location>
</feature>
<dbReference type="PaxDb" id="4097-A0A1S3YXF4"/>
<proteinExistence type="predicted"/>
<dbReference type="RefSeq" id="XP_016456808.1">
    <property type="nucleotide sequence ID" value="XM_016601322.1"/>
</dbReference>
<dbReference type="AlphaFoldDB" id="A0A1S3YXF4"/>
<dbReference type="PANTHER" id="PTHR48449">
    <property type="entry name" value="DUF1985 DOMAIN-CONTAINING PROTEIN"/>
    <property type="match status" value="1"/>
</dbReference>
<reference evidence="2" key="1">
    <citation type="submission" date="2025-08" db="UniProtKB">
        <authorList>
            <consortium name="RefSeq"/>
        </authorList>
    </citation>
    <scope>IDENTIFICATION</scope>
</reference>
<accession>A0A1S3YXF4</accession>
<dbReference type="InterPro" id="IPR015410">
    <property type="entry name" value="DUF1985"/>
</dbReference>
<organism evidence="2">
    <name type="scientific">Nicotiana tabacum</name>
    <name type="common">Common tobacco</name>
    <dbReference type="NCBI Taxonomy" id="4097"/>
    <lineage>
        <taxon>Eukaryota</taxon>
        <taxon>Viridiplantae</taxon>
        <taxon>Streptophyta</taxon>
        <taxon>Embryophyta</taxon>
        <taxon>Tracheophyta</taxon>
        <taxon>Spermatophyta</taxon>
        <taxon>Magnoliopsida</taxon>
        <taxon>eudicotyledons</taxon>
        <taxon>Gunneridae</taxon>
        <taxon>Pentapetalae</taxon>
        <taxon>asterids</taxon>
        <taxon>lamiids</taxon>
        <taxon>Solanales</taxon>
        <taxon>Solanaceae</taxon>
        <taxon>Nicotianoideae</taxon>
        <taxon>Nicotianeae</taxon>
        <taxon>Nicotiana</taxon>
    </lineage>
</organism>
<dbReference type="PANTHER" id="PTHR48449:SF1">
    <property type="entry name" value="DUF1985 DOMAIN-CONTAINING PROTEIN"/>
    <property type="match status" value="1"/>
</dbReference>
<evidence type="ECO:0000313" key="2">
    <source>
        <dbReference type="RefSeq" id="XP_016456808.1"/>
    </source>
</evidence>
<name>A0A1S3YXF4_TOBAC</name>
<sequence>NRTFFAPHDVDYGITRFQTLSDAAIPSQIKVLLSENGLKLFKKTYFGHFLSLPKICIQNQAIHLLMKYELNASGSNFFTGEIKGEMLNFGLREFALITGLRCFTEVTNFGYTTKYDSKIIRSYFSNKKKVEKSYLKKIVTSRSWVNDEDAVKLCILYLIEFFLCPSDKDNLGLIDHFRFYLVDSGQYANNAWGIEAYTQLL</sequence>
<dbReference type="OMA" id="RCFTEVT"/>
<protein>
    <recommendedName>
        <fullName evidence="1">DUF1985 domain-containing protein</fullName>
    </recommendedName>
</protein>
<gene>
    <name evidence="2" type="primary">LOC107780740</name>
</gene>
<dbReference type="OrthoDB" id="1305596at2759"/>
<dbReference type="Pfam" id="PF09331">
    <property type="entry name" value="DUF1985"/>
    <property type="match status" value="1"/>
</dbReference>
<dbReference type="KEGG" id="nta:107780740"/>
<evidence type="ECO:0000259" key="1">
    <source>
        <dbReference type="Pfam" id="PF09331"/>
    </source>
</evidence>